<keyword evidence="10" id="KW-1185">Reference proteome</keyword>
<reference evidence="9 10" key="1">
    <citation type="submission" date="2019-04" db="EMBL/GenBank/DDBJ databases">
        <authorList>
            <person name="Dong K."/>
        </authorList>
    </citation>
    <scope>NUCLEOTIDE SEQUENCE [LARGE SCALE GENOMIC DNA]</scope>
    <source>
        <strain evidence="10">dk3543</strain>
    </source>
</reference>
<dbReference type="GO" id="GO:0005886">
    <property type="term" value="C:plasma membrane"/>
    <property type="evidence" value="ECO:0007669"/>
    <property type="project" value="UniProtKB-SubCell"/>
</dbReference>
<dbReference type="GO" id="GO:0008324">
    <property type="term" value="F:monoatomic cation transmembrane transporter activity"/>
    <property type="evidence" value="ECO:0007669"/>
    <property type="project" value="InterPro"/>
</dbReference>
<sequence length="449" mass="47864">MKRVRRLWNGIVHPARIVPLAFLAAVLLGAVLLSLPISTPGPTRPPVLTAAFTSVSAVCVTGLTTVDTATYWSPFGQAVIVGLIQVGGFGIMTLATLLGMLVGSKLRLRSSLIAQAETHTLNIGDVRHVVRRVAITMLAFEAVFAIMLALRFRARYGDTWAEAVWHGVFHSISAFNNAGFALYSDNLMGFVDDAWIMFPICVAIVAGGIGFPVLFELGRRWRQPRAWTVHTRLTVYGSVVLLVAGIGAFLALEWTNGGTLGGLTAWGKIVGGVTGGVVPRTAGFNSIDYGQITPETMAVNYVLMFIGGGSAGTAGGIKVTTFFLLAFVIWSEVRGERDTNIAHRRIGGDTVRQALTVVLLALAAIAVGTMAILLVTDYTLDVVLFETISAFATVGLSTGITPNLPPAAEITLMVLMYVGRVGTITVASALALKSRHRHFHLPEERPVIG</sequence>
<evidence type="ECO:0000256" key="8">
    <source>
        <dbReference type="SAM" id="Phobius"/>
    </source>
</evidence>
<keyword evidence="3" id="KW-1003">Cell membrane</keyword>
<evidence type="ECO:0000256" key="6">
    <source>
        <dbReference type="ARBA" id="ARBA00023065"/>
    </source>
</evidence>
<keyword evidence="7 8" id="KW-0472">Membrane</keyword>
<evidence type="ECO:0000313" key="9">
    <source>
        <dbReference type="EMBL" id="TKI62499.1"/>
    </source>
</evidence>
<dbReference type="PANTHER" id="PTHR32024">
    <property type="entry name" value="TRK SYSTEM POTASSIUM UPTAKE PROTEIN TRKG-RELATED"/>
    <property type="match status" value="1"/>
</dbReference>
<dbReference type="Pfam" id="PF02386">
    <property type="entry name" value="TrkH"/>
    <property type="match status" value="1"/>
</dbReference>
<feature type="transmembrane region" description="Helical" evidence="8">
    <location>
        <begin position="78"/>
        <end position="102"/>
    </location>
</feature>
<evidence type="ECO:0000256" key="4">
    <source>
        <dbReference type="ARBA" id="ARBA00022692"/>
    </source>
</evidence>
<protein>
    <submittedName>
        <fullName evidence="9">TrkH family potassium uptake protein</fullName>
    </submittedName>
</protein>
<dbReference type="PANTHER" id="PTHR32024:SF1">
    <property type="entry name" value="KTR SYSTEM POTASSIUM UPTAKE PROTEIN B"/>
    <property type="match status" value="1"/>
</dbReference>
<evidence type="ECO:0000256" key="2">
    <source>
        <dbReference type="ARBA" id="ARBA00022448"/>
    </source>
</evidence>
<feature type="transmembrane region" description="Helical" evidence="8">
    <location>
        <begin position="235"/>
        <end position="252"/>
    </location>
</feature>
<accession>A0A4U2YMK8</accession>
<evidence type="ECO:0000256" key="5">
    <source>
        <dbReference type="ARBA" id="ARBA00022989"/>
    </source>
</evidence>
<keyword evidence="4 8" id="KW-0812">Transmembrane</keyword>
<dbReference type="GO" id="GO:0030001">
    <property type="term" value="P:metal ion transport"/>
    <property type="evidence" value="ECO:0007669"/>
    <property type="project" value="UniProtKB-ARBA"/>
</dbReference>
<feature type="transmembrane region" description="Helical" evidence="8">
    <location>
        <begin position="301"/>
        <end position="330"/>
    </location>
</feature>
<feature type="transmembrane region" description="Helical" evidence="8">
    <location>
        <begin position="195"/>
        <end position="215"/>
    </location>
</feature>
<evidence type="ECO:0000313" key="10">
    <source>
        <dbReference type="Proteomes" id="UP000307808"/>
    </source>
</evidence>
<feature type="transmembrane region" description="Helical" evidence="8">
    <location>
        <begin position="20"/>
        <end position="39"/>
    </location>
</feature>
<evidence type="ECO:0000256" key="3">
    <source>
        <dbReference type="ARBA" id="ARBA00022475"/>
    </source>
</evidence>
<feature type="transmembrane region" description="Helical" evidence="8">
    <location>
        <begin position="133"/>
        <end position="152"/>
    </location>
</feature>
<evidence type="ECO:0000256" key="7">
    <source>
        <dbReference type="ARBA" id="ARBA00023136"/>
    </source>
</evidence>
<comment type="caution">
    <text evidence="9">The sequence shown here is derived from an EMBL/GenBank/DDBJ whole genome shotgun (WGS) entry which is preliminary data.</text>
</comment>
<comment type="subcellular location">
    <subcellularLocation>
        <location evidence="1">Cell membrane</location>
        <topology evidence="1">Multi-pass membrane protein</topology>
    </subcellularLocation>
</comment>
<feature type="transmembrane region" description="Helical" evidence="8">
    <location>
        <begin position="164"/>
        <end position="183"/>
    </location>
</feature>
<keyword evidence="2" id="KW-0813">Transport</keyword>
<feature type="transmembrane region" description="Helical" evidence="8">
    <location>
        <begin position="351"/>
        <end position="375"/>
    </location>
</feature>
<name>A0A4U2YMK8_9ACTN</name>
<feature type="transmembrane region" description="Helical" evidence="8">
    <location>
        <begin position="410"/>
        <end position="432"/>
    </location>
</feature>
<dbReference type="AlphaFoldDB" id="A0A4U2YMK8"/>
<feature type="transmembrane region" description="Helical" evidence="8">
    <location>
        <begin position="45"/>
        <end position="66"/>
    </location>
</feature>
<dbReference type="Proteomes" id="UP000307808">
    <property type="component" value="Unassembled WGS sequence"/>
</dbReference>
<gene>
    <name evidence="9" type="ORF">FC770_08930</name>
</gene>
<dbReference type="InterPro" id="IPR003445">
    <property type="entry name" value="Cat_transpt"/>
</dbReference>
<organism evidence="9 10">
    <name type="scientific">Nocardioides jishulii</name>
    <dbReference type="NCBI Taxonomy" id="2575440"/>
    <lineage>
        <taxon>Bacteria</taxon>
        <taxon>Bacillati</taxon>
        <taxon>Actinomycetota</taxon>
        <taxon>Actinomycetes</taxon>
        <taxon>Propionibacteriales</taxon>
        <taxon>Nocardioidaceae</taxon>
        <taxon>Nocardioides</taxon>
    </lineage>
</organism>
<proteinExistence type="predicted"/>
<keyword evidence="5 8" id="KW-1133">Transmembrane helix</keyword>
<dbReference type="EMBL" id="SZPY01000002">
    <property type="protein sequence ID" value="TKI62499.1"/>
    <property type="molecule type" value="Genomic_DNA"/>
</dbReference>
<evidence type="ECO:0000256" key="1">
    <source>
        <dbReference type="ARBA" id="ARBA00004651"/>
    </source>
</evidence>
<keyword evidence="6" id="KW-0406">Ion transport</keyword>
<dbReference type="OrthoDB" id="9810952at2"/>